<comment type="caution">
    <text evidence="1">The sequence shown here is derived from an EMBL/GenBank/DDBJ whole genome shotgun (WGS) entry which is preliminary data.</text>
</comment>
<dbReference type="Proteomes" id="UP001430584">
    <property type="component" value="Unassembled WGS sequence"/>
</dbReference>
<protein>
    <submittedName>
        <fullName evidence="1">Uncharacterized protein</fullName>
    </submittedName>
</protein>
<proteinExistence type="predicted"/>
<dbReference type="EMBL" id="JAJVCZ030000002">
    <property type="protein sequence ID" value="KAL0262710.1"/>
    <property type="molecule type" value="Genomic_DNA"/>
</dbReference>
<keyword evidence="2" id="KW-1185">Reference proteome</keyword>
<evidence type="ECO:0000313" key="1">
    <source>
        <dbReference type="EMBL" id="KAL0262710.1"/>
    </source>
</evidence>
<accession>A0ABR3CR26</accession>
<gene>
    <name evidence="1" type="ORF">SLS55_001681</name>
</gene>
<dbReference type="GeneID" id="92005766"/>
<name>A0ABR3CR26_9PEZI</name>
<evidence type="ECO:0000313" key="2">
    <source>
        <dbReference type="Proteomes" id="UP001430584"/>
    </source>
</evidence>
<organism evidence="1 2">
    <name type="scientific">Diplodia seriata</name>
    <dbReference type="NCBI Taxonomy" id="420778"/>
    <lineage>
        <taxon>Eukaryota</taxon>
        <taxon>Fungi</taxon>
        <taxon>Dikarya</taxon>
        <taxon>Ascomycota</taxon>
        <taxon>Pezizomycotina</taxon>
        <taxon>Dothideomycetes</taxon>
        <taxon>Dothideomycetes incertae sedis</taxon>
        <taxon>Botryosphaeriales</taxon>
        <taxon>Botryosphaeriaceae</taxon>
        <taxon>Diplodia</taxon>
    </lineage>
</organism>
<reference evidence="1 2" key="1">
    <citation type="submission" date="2024-02" db="EMBL/GenBank/DDBJ databases">
        <title>De novo assembly and annotation of 12 fungi associated with fruit tree decline syndrome in Ontario, Canada.</title>
        <authorList>
            <person name="Sulman M."/>
            <person name="Ellouze W."/>
            <person name="Ilyukhin E."/>
        </authorList>
    </citation>
    <scope>NUCLEOTIDE SEQUENCE [LARGE SCALE GENOMIC DNA]</scope>
    <source>
        <strain evidence="1 2">FDS-637</strain>
    </source>
</reference>
<sequence length="59" mass="6306">MPLRKAMSAPYSWLWRVASPAGATANNAANNAANFDANNQTINVGGAFAEYHWVPTAAR</sequence>
<dbReference type="RefSeq" id="XP_066635739.1">
    <property type="nucleotide sequence ID" value="XM_066773172.1"/>
</dbReference>